<feature type="compositionally biased region" description="Polar residues" evidence="6">
    <location>
        <begin position="101"/>
        <end position="139"/>
    </location>
</feature>
<evidence type="ECO:0000256" key="2">
    <source>
        <dbReference type="ARBA" id="ARBA00022723"/>
    </source>
</evidence>
<evidence type="ECO:0000313" key="10">
    <source>
        <dbReference type="Proteomes" id="UP000001744"/>
    </source>
</evidence>
<dbReference type="Gene3D" id="3.30.160.60">
    <property type="entry name" value="Classic Zinc Finger"/>
    <property type="match status" value="1"/>
</dbReference>
<dbReference type="JaponicusDB" id="SJAG_03430">
    <property type="gene designation" value="wbp4"/>
</dbReference>
<protein>
    <submittedName>
        <fullName evidence="8">WW domain-binding protein 4</fullName>
    </submittedName>
</protein>
<dbReference type="PANTHER" id="PTHR13173:SF10">
    <property type="entry name" value="WW DOMAIN-BINDING PROTEIN 4"/>
    <property type="match status" value="1"/>
</dbReference>
<organism evidence="8 10">
    <name type="scientific">Schizosaccharomyces japonicus (strain yFS275 / FY16936)</name>
    <name type="common">Fission yeast</name>
    <dbReference type="NCBI Taxonomy" id="402676"/>
    <lineage>
        <taxon>Eukaryota</taxon>
        <taxon>Fungi</taxon>
        <taxon>Dikarya</taxon>
        <taxon>Ascomycota</taxon>
        <taxon>Taphrinomycotina</taxon>
        <taxon>Schizosaccharomycetes</taxon>
        <taxon>Schizosaccharomycetales</taxon>
        <taxon>Schizosaccharomycetaceae</taxon>
        <taxon>Schizosaccharomyces</taxon>
    </lineage>
</organism>
<feature type="domain" description="Matrin-type" evidence="7">
    <location>
        <begin position="11"/>
        <end position="42"/>
    </location>
</feature>
<dbReference type="EMBL" id="KE651167">
    <property type="protein sequence ID" value="EEB08284.1"/>
    <property type="molecule type" value="Genomic_DNA"/>
</dbReference>
<feature type="compositionally biased region" description="Basic and acidic residues" evidence="6">
    <location>
        <begin position="157"/>
        <end position="171"/>
    </location>
</feature>
<dbReference type="OMA" id="RETDFNE"/>
<keyword evidence="3" id="KW-0863">Zinc-finger</keyword>
<dbReference type="GO" id="GO:0008270">
    <property type="term" value="F:zinc ion binding"/>
    <property type="evidence" value="ECO:0007669"/>
    <property type="project" value="UniProtKB-KW"/>
</dbReference>
<dbReference type="PROSITE" id="PS50171">
    <property type="entry name" value="ZF_MATRIN"/>
    <property type="match status" value="1"/>
</dbReference>
<feature type="region of interest" description="Disordered" evidence="6">
    <location>
        <begin position="157"/>
        <end position="200"/>
    </location>
</feature>
<feature type="compositionally biased region" description="Basic and acidic residues" evidence="6">
    <location>
        <begin position="191"/>
        <end position="200"/>
    </location>
</feature>
<keyword evidence="4" id="KW-0862">Zinc</keyword>
<evidence type="ECO:0000256" key="6">
    <source>
        <dbReference type="SAM" id="MobiDB-lite"/>
    </source>
</evidence>
<dbReference type="HOGENOM" id="CLU_1366948_0_0_1"/>
<keyword evidence="10" id="KW-1185">Reference proteome</keyword>
<dbReference type="GO" id="GO:0000398">
    <property type="term" value="P:mRNA splicing, via spliceosome"/>
    <property type="evidence" value="ECO:0007669"/>
    <property type="project" value="InterPro"/>
</dbReference>
<proteinExistence type="predicted"/>
<dbReference type="PANTHER" id="PTHR13173">
    <property type="entry name" value="WW DOMAIN BINDING PROTEIN 4"/>
    <property type="match status" value="1"/>
</dbReference>
<feature type="region of interest" description="Disordered" evidence="6">
    <location>
        <begin position="101"/>
        <end position="145"/>
    </location>
</feature>
<dbReference type="GO" id="GO:0003676">
    <property type="term" value="F:nucleic acid binding"/>
    <property type="evidence" value="ECO:0007669"/>
    <property type="project" value="InterPro"/>
</dbReference>
<dbReference type="InterPro" id="IPR003604">
    <property type="entry name" value="Matrin/U1-like-C_Znf_C2H2"/>
</dbReference>
<evidence type="ECO:0000313" key="8">
    <source>
        <dbReference type="EMBL" id="EEB08284.1"/>
    </source>
</evidence>
<dbReference type="SUPFAM" id="SSF57667">
    <property type="entry name" value="beta-beta-alpha zinc fingers"/>
    <property type="match status" value="1"/>
</dbReference>
<evidence type="ECO:0000256" key="1">
    <source>
        <dbReference type="ARBA" id="ARBA00004123"/>
    </source>
</evidence>
<evidence type="ECO:0000256" key="5">
    <source>
        <dbReference type="ARBA" id="ARBA00023242"/>
    </source>
</evidence>
<dbReference type="Proteomes" id="UP000001744">
    <property type="component" value="Unassembled WGS sequence"/>
</dbReference>
<evidence type="ECO:0000313" key="9">
    <source>
        <dbReference type="JaponicusDB" id="SJAG_03430"/>
    </source>
</evidence>
<keyword evidence="5" id="KW-0539">Nucleus</keyword>
<dbReference type="InterPro" id="IPR036236">
    <property type="entry name" value="Znf_C2H2_sf"/>
</dbReference>
<evidence type="ECO:0000259" key="7">
    <source>
        <dbReference type="PROSITE" id="PS50171"/>
    </source>
</evidence>
<sequence length="200" mass="23276">MTEYWKSIPKYFCKYCNKFVTDTKLGRREHEATFKHQNAIKKFMDDIHRRNQNGIVNNVAKKAPKSDSTLAPYERKVVRKEPIKQTAKKIHTLDDWQLTTPVNETDSIPTQISEAEQKSTNSESCSQNSKSFELSQPSLKRNREIVRETDFNELSKYKVQEKKAPEIEQLGKNESANDLGKPVLFKKRKSARENIKRKTA</sequence>
<dbReference type="OrthoDB" id="191651at2759"/>
<dbReference type="InterPro" id="IPR040023">
    <property type="entry name" value="WBP4"/>
</dbReference>
<dbReference type="Pfam" id="PF06220">
    <property type="entry name" value="zf-U1"/>
    <property type="match status" value="1"/>
</dbReference>
<dbReference type="GO" id="GO:0005634">
    <property type="term" value="C:nucleus"/>
    <property type="evidence" value="ECO:0007669"/>
    <property type="project" value="UniProtKB-SubCell"/>
</dbReference>
<accession>B6K477</accession>
<dbReference type="STRING" id="402676.B6K477"/>
<gene>
    <name evidence="9" type="primary">wbp4</name>
    <name evidence="8" type="ORF">SJAG_03430</name>
</gene>
<keyword evidence="2" id="KW-0479">Metal-binding</keyword>
<dbReference type="eggNOG" id="KOG0150">
    <property type="taxonomic scope" value="Eukaryota"/>
</dbReference>
<dbReference type="RefSeq" id="XP_002174577.1">
    <property type="nucleotide sequence ID" value="XM_002174541.2"/>
</dbReference>
<dbReference type="GeneID" id="7051628"/>
<dbReference type="InterPro" id="IPR000690">
    <property type="entry name" value="Matrin/U1-C_Znf_C2H2"/>
</dbReference>
<name>B6K477_SCHJY</name>
<comment type="subcellular location">
    <subcellularLocation>
        <location evidence="1">Nucleus</location>
    </subcellularLocation>
</comment>
<dbReference type="SMART" id="SM00451">
    <property type="entry name" value="ZnF_U1"/>
    <property type="match status" value="1"/>
</dbReference>
<dbReference type="VEuPathDB" id="FungiDB:SJAG_03430"/>
<evidence type="ECO:0000256" key="4">
    <source>
        <dbReference type="ARBA" id="ARBA00022833"/>
    </source>
</evidence>
<dbReference type="AlphaFoldDB" id="B6K477"/>
<reference evidence="8 10" key="1">
    <citation type="journal article" date="2011" name="Science">
        <title>Comparative functional genomics of the fission yeasts.</title>
        <authorList>
            <person name="Rhind N."/>
            <person name="Chen Z."/>
            <person name="Yassour M."/>
            <person name="Thompson D.A."/>
            <person name="Haas B.J."/>
            <person name="Habib N."/>
            <person name="Wapinski I."/>
            <person name="Roy S."/>
            <person name="Lin M.F."/>
            <person name="Heiman D.I."/>
            <person name="Young S.K."/>
            <person name="Furuya K."/>
            <person name="Guo Y."/>
            <person name="Pidoux A."/>
            <person name="Chen H.M."/>
            <person name="Robbertse B."/>
            <person name="Goldberg J.M."/>
            <person name="Aoki K."/>
            <person name="Bayne E.H."/>
            <person name="Berlin A.M."/>
            <person name="Desjardins C.A."/>
            <person name="Dobbs E."/>
            <person name="Dukaj L."/>
            <person name="Fan L."/>
            <person name="FitzGerald M.G."/>
            <person name="French C."/>
            <person name="Gujja S."/>
            <person name="Hansen K."/>
            <person name="Keifenheim D."/>
            <person name="Levin J.Z."/>
            <person name="Mosher R.A."/>
            <person name="Mueller C.A."/>
            <person name="Pfiffner J."/>
            <person name="Priest M."/>
            <person name="Russ C."/>
            <person name="Smialowska A."/>
            <person name="Swoboda P."/>
            <person name="Sykes S.M."/>
            <person name="Vaughn M."/>
            <person name="Vengrova S."/>
            <person name="Yoder R."/>
            <person name="Zeng Q."/>
            <person name="Allshire R."/>
            <person name="Baulcombe D."/>
            <person name="Birren B.W."/>
            <person name="Brown W."/>
            <person name="Ekwall K."/>
            <person name="Kellis M."/>
            <person name="Leatherwood J."/>
            <person name="Levin H."/>
            <person name="Margalit H."/>
            <person name="Martienssen R."/>
            <person name="Nieduszynski C.A."/>
            <person name="Spatafora J.W."/>
            <person name="Friedman N."/>
            <person name="Dalgaard J.Z."/>
            <person name="Baumann P."/>
            <person name="Niki H."/>
            <person name="Regev A."/>
            <person name="Nusbaum C."/>
        </authorList>
    </citation>
    <scope>NUCLEOTIDE SEQUENCE [LARGE SCALE GENOMIC DNA]</scope>
    <source>
        <strain evidence="10">yFS275 / FY16936</strain>
    </source>
</reference>
<evidence type="ECO:0000256" key="3">
    <source>
        <dbReference type="ARBA" id="ARBA00022771"/>
    </source>
</evidence>
<dbReference type="InterPro" id="IPR013085">
    <property type="entry name" value="U1-CZ_Znf_C2H2"/>
</dbReference>